<keyword evidence="7" id="KW-1185">Reference proteome</keyword>
<keyword evidence="3" id="KW-0804">Transcription</keyword>
<name>A0A4R7HZN7_9ACTN</name>
<dbReference type="SUPFAM" id="SSF46689">
    <property type="entry name" value="Homeodomain-like"/>
    <property type="match status" value="1"/>
</dbReference>
<evidence type="ECO:0000256" key="4">
    <source>
        <dbReference type="PROSITE-ProRule" id="PRU00335"/>
    </source>
</evidence>
<proteinExistence type="predicted"/>
<dbReference type="PANTHER" id="PTHR30055">
    <property type="entry name" value="HTH-TYPE TRANSCRIPTIONAL REGULATOR RUTR"/>
    <property type="match status" value="1"/>
</dbReference>
<protein>
    <submittedName>
        <fullName evidence="6">TetR family transcriptional regulator</fullName>
    </submittedName>
</protein>
<dbReference type="PRINTS" id="PR00455">
    <property type="entry name" value="HTHTETR"/>
</dbReference>
<dbReference type="Pfam" id="PF00440">
    <property type="entry name" value="TetR_N"/>
    <property type="match status" value="1"/>
</dbReference>
<sequence length="204" mass="22613">MARPPQSDEERSAKRRQIQRAAIELYRERGSDVTVRNVADRAGVSVGTVYSYFDSLATLMRSLWTGAVARVNVEFIELASEFDEPLTRIRALLERYVQFALDEPEVYRSALLYVRPPSHDQPEPDHPDELPFHALLVTAVREGQGVGTIVAGEPERLAQVLWAGVHGAVALSQNMSIYRLEGPAELGPTAIDLLLRGIRVPPTG</sequence>
<dbReference type="Gene3D" id="1.10.357.10">
    <property type="entry name" value="Tetracycline Repressor, domain 2"/>
    <property type="match status" value="1"/>
</dbReference>
<dbReference type="InterPro" id="IPR025996">
    <property type="entry name" value="MT1864/Rv1816-like_C"/>
</dbReference>
<evidence type="ECO:0000256" key="3">
    <source>
        <dbReference type="ARBA" id="ARBA00023163"/>
    </source>
</evidence>
<dbReference type="OrthoDB" id="8222629at2"/>
<dbReference type="InterPro" id="IPR001647">
    <property type="entry name" value="HTH_TetR"/>
</dbReference>
<dbReference type="PANTHER" id="PTHR30055:SF234">
    <property type="entry name" value="HTH-TYPE TRANSCRIPTIONAL REGULATOR BETI"/>
    <property type="match status" value="1"/>
</dbReference>
<dbReference type="SUPFAM" id="SSF48498">
    <property type="entry name" value="Tetracyclin repressor-like, C-terminal domain"/>
    <property type="match status" value="1"/>
</dbReference>
<keyword evidence="2 4" id="KW-0238">DNA-binding</keyword>
<organism evidence="6 7">
    <name type="scientific">Ilumatobacter fluminis</name>
    <dbReference type="NCBI Taxonomy" id="467091"/>
    <lineage>
        <taxon>Bacteria</taxon>
        <taxon>Bacillati</taxon>
        <taxon>Actinomycetota</taxon>
        <taxon>Acidimicrobiia</taxon>
        <taxon>Acidimicrobiales</taxon>
        <taxon>Ilumatobacteraceae</taxon>
        <taxon>Ilumatobacter</taxon>
    </lineage>
</organism>
<dbReference type="Proteomes" id="UP000294558">
    <property type="component" value="Unassembled WGS sequence"/>
</dbReference>
<dbReference type="InterPro" id="IPR050109">
    <property type="entry name" value="HTH-type_TetR-like_transc_reg"/>
</dbReference>
<accession>A0A4R7HZN7</accession>
<dbReference type="PROSITE" id="PS50977">
    <property type="entry name" value="HTH_TETR_2"/>
    <property type="match status" value="1"/>
</dbReference>
<feature type="DNA-binding region" description="H-T-H motif" evidence="4">
    <location>
        <begin position="34"/>
        <end position="53"/>
    </location>
</feature>
<evidence type="ECO:0000256" key="2">
    <source>
        <dbReference type="ARBA" id="ARBA00023125"/>
    </source>
</evidence>
<dbReference type="RefSeq" id="WP_133869062.1">
    <property type="nucleotide sequence ID" value="NZ_SOAU01000001.1"/>
</dbReference>
<comment type="caution">
    <text evidence="6">The sequence shown here is derived from an EMBL/GenBank/DDBJ whole genome shotgun (WGS) entry which is preliminary data.</text>
</comment>
<evidence type="ECO:0000313" key="7">
    <source>
        <dbReference type="Proteomes" id="UP000294558"/>
    </source>
</evidence>
<dbReference type="GO" id="GO:0000976">
    <property type="term" value="F:transcription cis-regulatory region binding"/>
    <property type="evidence" value="ECO:0007669"/>
    <property type="project" value="TreeGrafter"/>
</dbReference>
<dbReference type="Pfam" id="PF13305">
    <property type="entry name" value="TetR_C_33"/>
    <property type="match status" value="1"/>
</dbReference>
<keyword evidence="1" id="KW-0805">Transcription regulation</keyword>
<dbReference type="InterPro" id="IPR036271">
    <property type="entry name" value="Tet_transcr_reg_TetR-rel_C_sf"/>
</dbReference>
<dbReference type="AlphaFoldDB" id="A0A4R7HZN7"/>
<dbReference type="GO" id="GO:0003700">
    <property type="term" value="F:DNA-binding transcription factor activity"/>
    <property type="evidence" value="ECO:0007669"/>
    <property type="project" value="TreeGrafter"/>
</dbReference>
<evidence type="ECO:0000256" key="1">
    <source>
        <dbReference type="ARBA" id="ARBA00023015"/>
    </source>
</evidence>
<gene>
    <name evidence="6" type="ORF">BDK89_2312</name>
</gene>
<evidence type="ECO:0000313" key="6">
    <source>
        <dbReference type="EMBL" id="TDT16717.1"/>
    </source>
</evidence>
<reference evidence="6 7" key="1">
    <citation type="submission" date="2019-03" db="EMBL/GenBank/DDBJ databases">
        <title>Sequencing the genomes of 1000 actinobacteria strains.</title>
        <authorList>
            <person name="Klenk H.-P."/>
        </authorList>
    </citation>
    <scope>NUCLEOTIDE SEQUENCE [LARGE SCALE GENOMIC DNA]</scope>
    <source>
        <strain evidence="6 7">DSM 18936</strain>
    </source>
</reference>
<feature type="domain" description="HTH tetR-type" evidence="5">
    <location>
        <begin position="12"/>
        <end position="71"/>
    </location>
</feature>
<dbReference type="EMBL" id="SOAU01000001">
    <property type="protein sequence ID" value="TDT16717.1"/>
    <property type="molecule type" value="Genomic_DNA"/>
</dbReference>
<evidence type="ECO:0000259" key="5">
    <source>
        <dbReference type="PROSITE" id="PS50977"/>
    </source>
</evidence>
<dbReference type="InterPro" id="IPR009057">
    <property type="entry name" value="Homeodomain-like_sf"/>
</dbReference>